<sequence length="72" mass="6753">MTAPVSAEVPAAGPVPSADDATTTAPAGADAPAAPEHGAAAKTVGVFAAAPFVVLDTPDAPVCVDGVCAPEV</sequence>
<protein>
    <submittedName>
        <fullName evidence="2">Uncharacterized protein</fullName>
    </submittedName>
</protein>
<organism evidence="2 3">
    <name type="scientific">Luteimicrobium subarcticum</name>
    <dbReference type="NCBI Taxonomy" id="620910"/>
    <lineage>
        <taxon>Bacteria</taxon>
        <taxon>Bacillati</taxon>
        <taxon>Actinomycetota</taxon>
        <taxon>Actinomycetes</taxon>
        <taxon>Micrococcales</taxon>
        <taxon>Luteimicrobium</taxon>
    </lineage>
</organism>
<feature type="region of interest" description="Disordered" evidence="1">
    <location>
        <begin position="1"/>
        <end position="36"/>
    </location>
</feature>
<dbReference type="RefSeq" id="WP_100350316.1">
    <property type="nucleotide sequence ID" value="NZ_PGTZ01000009.1"/>
</dbReference>
<evidence type="ECO:0000313" key="3">
    <source>
        <dbReference type="Proteomes" id="UP000231586"/>
    </source>
</evidence>
<proteinExistence type="predicted"/>
<feature type="compositionally biased region" description="Low complexity" evidence="1">
    <location>
        <begin position="18"/>
        <end position="36"/>
    </location>
</feature>
<reference evidence="2 3" key="1">
    <citation type="submission" date="2017-11" db="EMBL/GenBank/DDBJ databases">
        <title>Genomic Encyclopedia of Archaeal and Bacterial Type Strains, Phase II (KMG-II): From Individual Species to Whole Genera.</title>
        <authorList>
            <person name="Goeker M."/>
        </authorList>
    </citation>
    <scope>NUCLEOTIDE SEQUENCE [LARGE SCALE GENOMIC DNA]</scope>
    <source>
        <strain evidence="2 3">DSM 22413</strain>
    </source>
</reference>
<dbReference type="AlphaFoldDB" id="A0A2M8WIZ9"/>
<name>A0A2M8WIZ9_9MICO</name>
<keyword evidence="3" id="KW-1185">Reference proteome</keyword>
<comment type="caution">
    <text evidence="2">The sequence shown here is derived from an EMBL/GenBank/DDBJ whole genome shotgun (WGS) entry which is preliminary data.</text>
</comment>
<evidence type="ECO:0000256" key="1">
    <source>
        <dbReference type="SAM" id="MobiDB-lite"/>
    </source>
</evidence>
<accession>A0A2M8WIZ9</accession>
<dbReference type="Proteomes" id="UP000231586">
    <property type="component" value="Unassembled WGS sequence"/>
</dbReference>
<dbReference type="EMBL" id="PGTZ01000009">
    <property type="protein sequence ID" value="PJI90905.1"/>
    <property type="molecule type" value="Genomic_DNA"/>
</dbReference>
<evidence type="ECO:0000313" key="2">
    <source>
        <dbReference type="EMBL" id="PJI90905.1"/>
    </source>
</evidence>
<gene>
    <name evidence="2" type="ORF">CLV34_2161</name>
</gene>